<keyword evidence="2" id="KW-1185">Reference proteome</keyword>
<evidence type="ECO:0000313" key="1">
    <source>
        <dbReference type="EMBL" id="KAJ8559280.1"/>
    </source>
</evidence>
<name>A0A9Q1MF58_9SOLA</name>
<dbReference type="Proteomes" id="UP001152561">
    <property type="component" value="Unassembled WGS sequence"/>
</dbReference>
<organism evidence="1 2">
    <name type="scientific">Anisodus acutangulus</name>
    <dbReference type="NCBI Taxonomy" id="402998"/>
    <lineage>
        <taxon>Eukaryota</taxon>
        <taxon>Viridiplantae</taxon>
        <taxon>Streptophyta</taxon>
        <taxon>Embryophyta</taxon>
        <taxon>Tracheophyta</taxon>
        <taxon>Spermatophyta</taxon>
        <taxon>Magnoliopsida</taxon>
        <taxon>eudicotyledons</taxon>
        <taxon>Gunneridae</taxon>
        <taxon>Pentapetalae</taxon>
        <taxon>asterids</taxon>
        <taxon>lamiids</taxon>
        <taxon>Solanales</taxon>
        <taxon>Solanaceae</taxon>
        <taxon>Solanoideae</taxon>
        <taxon>Hyoscyameae</taxon>
        <taxon>Anisodus</taxon>
    </lineage>
</organism>
<evidence type="ECO:0000313" key="2">
    <source>
        <dbReference type="Proteomes" id="UP001152561"/>
    </source>
</evidence>
<dbReference type="SUPFAM" id="SSF51445">
    <property type="entry name" value="(Trans)glycosidases"/>
    <property type="match status" value="1"/>
</dbReference>
<proteinExistence type="predicted"/>
<protein>
    <submittedName>
        <fullName evidence="1">Uncharacterized protein</fullName>
    </submittedName>
</protein>
<dbReference type="EMBL" id="JAJAGQ010000006">
    <property type="protein sequence ID" value="KAJ8559280.1"/>
    <property type="molecule type" value="Genomic_DNA"/>
</dbReference>
<accession>A0A9Q1MF58</accession>
<gene>
    <name evidence="1" type="ORF">K7X08_003338</name>
</gene>
<sequence length="68" mass="7677">MADEVAALRVYEFYLGWFSSPLLFGDYPVTMKRRGALERDLRDFTADSGAQIVFEHAGDTPKGEVSFQ</sequence>
<dbReference type="AlphaFoldDB" id="A0A9Q1MF58"/>
<comment type="caution">
    <text evidence="1">The sequence shown here is derived from an EMBL/GenBank/DDBJ whole genome shotgun (WGS) entry which is preliminary data.</text>
</comment>
<dbReference type="Gene3D" id="3.20.20.80">
    <property type="entry name" value="Glycosidases"/>
    <property type="match status" value="1"/>
</dbReference>
<reference evidence="2" key="1">
    <citation type="journal article" date="2023" name="Proc. Natl. Acad. Sci. U.S.A.">
        <title>Genomic and structural basis for evolution of tropane alkaloid biosynthesis.</title>
        <authorList>
            <person name="Wanga Y.-J."/>
            <person name="Taina T."/>
            <person name="Yua J.-Y."/>
            <person name="Lia J."/>
            <person name="Xua B."/>
            <person name="Chenc J."/>
            <person name="D'Auriad J.C."/>
            <person name="Huanga J.-P."/>
            <person name="Huanga S.-X."/>
        </authorList>
    </citation>
    <scope>NUCLEOTIDE SEQUENCE [LARGE SCALE GENOMIC DNA]</scope>
    <source>
        <strain evidence="2">cv. KIB-2019</strain>
    </source>
</reference>
<dbReference type="InterPro" id="IPR017853">
    <property type="entry name" value="GH"/>
</dbReference>
<dbReference type="OrthoDB" id="1748532at2759"/>